<dbReference type="AlphaFoldDB" id="C7QEM9"/>
<evidence type="ECO:0000313" key="2">
    <source>
        <dbReference type="Proteomes" id="UP000000851"/>
    </source>
</evidence>
<dbReference type="InterPro" id="IPR010419">
    <property type="entry name" value="CO_DH_gsu"/>
</dbReference>
<dbReference type="STRING" id="479433.Caci_3913"/>
<dbReference type="PANTHER" id="PTHR38588:SF1">
    <property type="entry name" value="BLL0334 PROTEIN"/>
    <property type="match status" value="1"/>
</dbReference>
<dbReference type="KEGG" id="cai:Caci_3913"/>
<dbReference type="Gene3D" id="3.30.530.20">
    <property type="match status" value="1"/>
</dbReference>
<dbReference type="Proteomes" id="UP000000851">
    <property type="component" value="Chromosome"/>
</dbReference>
<dbReference type="InParanoid" id="C7QEM9"/>
<protein>
    <submittedName>
        <fullName evidence="1">Carbon monoxide dehydrogenase subunit G</fullName>
    </submittedName>
</protein>
<dbReference type="HOGENOM" id="CLU_097461_0_0_11"/>
<dbReference type="OrthoDB" id="9808623at2"/>
<organism evidence="1 2">
    <name type="scientific">Catenulispora acidiphila (strain DSM 44928 / JCM 14897 / NBRC 102108 / NRRL B-24433 / ID139908)</name>
    <dbReference type="NCBI Taxonomy" id="479433"/>
    <lineage>
        <taxon>Bacteria</taxon>
        <taxon>Bacillati</taxon>
        <taxon>Actinomycetota</taxon>
        <taxon>Actinomycetes</taxon>
        <taxon>Catenulisporales</taxon>
        <taxon>Catenulisporaceae</taxon>
        <taxon>Catenulispora</taxon>
    </lineage>
</organism>
<dbReference type="EMBL" id="CP001700">
    <property type="protein sequence ID" value="ACU72799.1"/>
    <property type="molecule type" value="Genomic_DNA"/>
</dbReference>
<gene>
    <name evidence="1" type="ordered locus">Caci_3913</name>
</gene>
<keyword evidence="2" id="KW-1185">Reference proteome</keyword>
<dbReference type="eggNOG" id="COG3427">
    <property type="taxonomic scope" value="Bacteria"/>
</dbReference>
<proteinExistence type="predicted"/>
<dbReference type="InterPro" id="IPR023393">
    <property type="entry name" value="START-like_dom_sf"/>
</dbReference>
<dbReference type="SUPFAM" id="SSF55961">
    <property type="entry name" value="Bet v1-like"/>
    <property type="match status" value="1"/>
</dbReference>
<dbReference type="Pfam" id="PF06240">
    <property type="entry name" value="COXG"/>
    <property type="match status" value="1"/>
</dbReference>
<accession>C7QEM9</accession>
<name>C7QEM9_CATAD</name>
<sequence length="221" mass="23218" precursor="true">MIIIKEEIAVPSPRARVWEVVSNPEDVVSCISGAELGAAHDDGSFDGALTIKFGAIRVKFAARVRVELDEAEHTGRLSARGGDGQGATRFQAEAEFRVVEGDGAGETGVGSRSARVAMTGTVTLTGKLASLVEAGAGAVVSRMTKDFTAKLVWKCTETELAPSLASALTLVEPAEVRVGLPSRIRAWFARVVLRRPPALAIATVQNTVQNEEIGSGHGPTE</sequence>
<dbReference type="PANTHER" id="PTHR38588">
    <property type="entry name" value="BLL0334 PROTEIN"/>
    <property type="match status" value="1"/>
</dbReference>
<reference evidence="1 2" key="1">
    <citation type="journal article" date="2009" name="Stand. Genomic Sci.">
        <title>Complete genome sequence of Catenulispora acidiphila type strain (ID 139908).</title>
        <authorList>
            <person name="Copeland A."/>
            <person name="Lapidus A."/>
            <person name="Glavina Del Rio T."/>
            <person name="Nolan M."/>
            <person name="Lucas S."/>
            <person name="Chen F."/>
            <person name="Tice H."/>
            <person name="Cheng J.F."/>
            <person name="Bruce D."/>
            <person name="Goodwin L."/>
            <person name="Pitluck S."/>
            <person name="Mikhailova N."/>
            <person name="Pati A."/>
            <person name="Ivanova N."/>
            <person name="Mavromatis K."/>
            <person name="Chen A."/>
            <person name="Palaniappan K."/>
            <person name="Chain P."/>
            <person name="Land M."/>
            <person name="Hauser L."/>
            <person name="Chang Y.J."/>
            <person name="Jeffries C.D."/>
            <person name="Chertkov O."/>
            <person name="Brettin T."/>
            <person name="Detter J.C."/>
            <person name="Han C."/>
            <person name="Ali Z."/>
            <person name="Tindall B.J."/>
            <person name="Goker M."/>
            <person name="Bristow J."/>
            <person name="Eisen J.A."/>
            <person name="Markowitz V."/>
            <person name="Hugenholtz P."/>
            <person name="Kyrpides N.C."/>
            <person name="Klenk H.P."/>
        </authorList>
    </citation>
    <scope>NUCLEOTIDE SEQUENCE [LARGE SCALE GENOMIC DNA]</scope>
    <source>
        <strain evidence="2">DSM 44928 / JCM 14897 / NBRC 102108 / NRRL B-24433 / ID139908</strain>
    </source>
</reference>
<evidence type="ECO:0000313" key="1">
    <source>
        <dbReference type="EMBL" id="ACU72799.1"/>
    </source>
</evidence>
<dbReference type="RefSeq" id="WP_015792528.1">
    <property type="nucleotide sequence ID" value="NC_013131.1"/>
</dbReference>